<evidence type="ECO:0000256" key="1">
    <source>
        <dbReference type="SAM" id="MobiDB-lite"/>
    </source>
</evidence>
<organism evidence="4 5">
    <name type="scientific">Jezberella montanilacus</name>
    <dbReference type="NCBI Taxonomy" id="323426"/>
    <lineage>
        <taxon>Bacteria</taxon>
        <taxon>Pseudomonadati</taxon>
        <taxon>Pseudomonadota</taxon>
        <taxon>Betaproteobacteria</taxon>
        <taxon>Burkholderiales</taxon>
        <taxon>Alcaligenaceae</taxon>
        <taxon>Jezberella</taxon>
    </lineage>
</organism>
<feature type="region of interest" description="Disordered" evidence="1">
    <location>
        <begin position="337"/>
        <end position="361"/>
    </location>
</feature>
<evidence type="ECO:0000313" key="4">
    <source>
        <dbReference type="EMBL" id="PRZ00471.1"/>
    </source>
</evidence>
<keyword evidence="2" id="KW-0732">Signal</keyword>
<dbReference type="OrthoDB" id="8457000at2"/>
<feature type="domain" description="Surface-adhesin protein E-like" evidence="3">
    <location>
        <begin position="191"/>
        <end position="292"/>
    </location>
</feature>
<accession>A0A2T0XNG3</accession>
<keyword evidence="5" id="KW-1185">Reference proteome</keyword>
<gene>
    <name evidence="4" type="ORF">BCM14_0291</name>
</gene>
<sequence length="456" mass="50130">MRRLKQLAQTSVLICLCVAVQAVAAQSWIQLQKVAGDSSNALNNQAVDVLYSPAIDRKGDLATVSLLNNVFPYKEGASAIVDVEFNCVDSVFRFKRLTVYPSANAKGRPETIPQREIASVDNLPAVDDDPDLDMAESVSGAHFGALKRIACDGGTPTDYLKEATGIAVPTAPNTTNLPIRPNVEYSGQATWVKLGANPRTGTLFYDTQIFKKDDTLIVKLLVNPLQVDAKDRESAFVALDGKLAGQSLVQSFELNCTDKTWRRGWVAVYSQPNAQGPMIDTELMQVQNAQPYQDAFEKAEGAFAWAGINGRPFMEINSGRLLNIVCFRAPPSTYATPSAMADLPPDTRSTGGKSMSRSSTEQTVKGANVVSVVYGTGRIDYAGEENGKRMWLETWSNGTKYRLREDSFDEWSVNLFDAERSANVQLDMYRKVMVYDDGLIPKIDPYPLESYKAGMR</sequence>
<proteinExistence type="predicted"/>
<dbReference type="Pfam" id="PF16747">
    <property type="entry name" value="Adhesin_E"/>
    <property type="match status" value="1"/>
</dbReference>
<protein>
    <recommendedName>
        <fullName evidence="3">Surface-adhesin protein E-like domain-containing protein</fullName>
    </recommendedName>
</protein>
<name>A0A2T0XNG3_9BURK</name>
<comment type="caution">
    <text evidence="4">The sequence shown here is derived from an EMBL/GenBank/DDBJ whole genome shotgun (WGS) entry which is preliminary data.</text>
</comment>
<dbReference type="RefSeq" id="WP_106226223.1">
    <property type="nucleotide sequence ID" value="NZ_PVTV01000004.1"/>
</dbReference>
<dbReference type="AlphaFoldDB" id="A0A2T0XNG3"/>
<reference evidence="4 5" key="1">
    <citation type="submission" date="2018-03" db="EMBL/GenBank/DDBJ databases">
        <title>Genomic Encyclopedia of Type Strains, Phase III (KMG-III): the genomes of soil and plant-associated and newly described type strains.</title>
        <authorList>
            <person name="Whitman W."/>
        </authorList>
    </citation>
    <scope>NUCLEOTIDE SEQUENCE [LARGE SCALE GENOMIC DNA]</scope>
    <source>
        <strain evidence="4 5">MWH-P2sevCIIIb</strain>
    </source>
</reference>
<evidence type="ECO:0000313" key="5">
    <source>
        <dbReference type="Proteomes" id="UP000238308"/>
    </source>
</evidence>
<dbReference type="Proteomes" id="UP000238308">
    <property type="component" value="Unassembled WGS sequence"/>
</dbReference>
<dbReference type="EMBL" id="PVTV01000004">
    <property type="protein sequence ID" value="PRZ00471.1"/>
    <property type="molecule type" value="Genomic_DNA"/>
</dbReference>
<evidence type="ECO:0000259" key="3">
    <source>
        <dbReference type="Pfam" id="PF16747"/>
    </source>
</evidence>
<feature type="compositionally biased region" description="Polar residues" evidence="1">
    <location>
        <begin position="347"/>
        <end position="361"/>
    </location>
</feature>
<feature type="signal peptide" evidence="2">
    <location>
        <begin position="1"/>
        <end position="24"/>
    </location>
</feature>
<feature type="chain" id="PRO_5015420157" description="Surface-adhesin protein E-like domain-containing protein" evidence="2">
    <location>
        <begin position="25"/>
        <end position="456"/>
    </location>
</feature>
<dbReference type="InterPro" id="IPR031939">
    <property type="entry name" value="Adhesin_E-like"/>
</dbReference>
<evidence type="ECO:0000256" key="2">
    <source>
        <dbReference type="SAM" id="SignalP"/>
    </source>
</evidence>